<dbReference type="InterPro" id="IPR010123">
    <property type="entry name" value="PHA_synth_III_E"/>
</dbReference>
<gene>
    <name evidence="5" type="primary">phaE</name>
    <name evidence="5" type="ORF">ACFOM9_05105</name>
</gene>
<organism evidence="5 6">
    <name type="scientific">Luteimonas notoginsengisoli</name>
    <dbReference type="NCBI Taxonomy" id="1578200"/>
    <lineage>
        <taxon>Bacteria</taxon>
        <taxon>Pseudomonadati</taxon>
        <taxon>Pseudomonadota</taxon>
        <taxon>Gammaproteobacteria</taxon>
        <taxon>Lysobacterales</taxon>
        <taxon>Lysobacteraceae</taxon>
        <taxon>Luteimonas</taxon>
    </lineage>
</organism>
<dbReference type="NCBIfam" id="TIGR01834">
    <property type="entry name" value="PHA_synth_III_E"/>
    <property type="match status" value="1"/>
</dbReference>
<dbReference type="Pfam" id="PF09712">
    <property type="entry name" value="PHA_synth_III_E"/>
    <property type="match status" value="1"/>
</dbReference>
<accession>A0ABV7USJ2</accession>
<evidence type="ECO:0000256" key="1">
    <source>
        <dbReference type="ARBA" id="ARBA00004683"/>
    </source>
</evidence>
<protein>
    <recommendedName>
        <fullName evidence="2">Poly(3-hydroxyalkanoate) polymerase subunit PhaE</fullName>
    </recommendedName>
</protein>
<feature type="compositionally biased region" description="Low complexity" evidence="4">
    <location>
        <begin position="313"/>
        <end position="366"/>
    </location>
</feature>
<evidence type="ECO:0000313" key="5">
    <source>
        <dbReference type="EMBL" id="MFC3659457.1"/>
    </source>
</evidence>
<proteinExistence type="predicted"/>
<feature type="compositionally biased region" description="Gly residues" evidence="4">
    <location>
        <begin position="7"/>
        <end position="19"/>
    </location>
</feature>
<reference evidence="6" key="1">
    <citation type="journal article" date="2019" name="Int. J. Syst. Evol. Microbiol.">
        <title>The Global Catalogue of Microorganisms (GCM) 10K type strain sequencing project: providing services to taxonomists for standard genome sequencing and annotation.</title>
        <authorList>
            <consortium name="The Broad Institute Genomics Platform"/>
            <consortium name="The Broad Institute Genome Sequencing Center for Infectious Disease"/>
            <person name="Wu L."/>
            <person name="Ma J."/>
        </authorList>
    </citation>
    <scope>NUCLEOTIDE SEQUENCE [LARGE SCALE GENOMIC DNA]</scope>
    <source>
        <strain evidence="6">KCTC 42211</strain>
    </source>
</reference>
<evidence type="ECO:0000313" key="6">
    <source>
        <dbReference type="Proteomes" id="UP001595724"/>
    </source>
</evidence>
<evidence type="ECO:0000256" key="3">
    <source>
        <dbReference type="ARBA" id="ARBA00022752"/>
    </source>
</evidence>
<evidence type="ECO:0000256" key="4">
    <source>
        <dbReference type="SAM" id="MobiDB-lite"/>
    </source>
</evidence>
<evidence type="ECO:0000256" key="2">
    <source>
        <dbReference type="ARBA" id="ARBA00019066"/>
    </source>
</evidence>
<dbReference type="Proteomes" id="UP001595724">
    <property type="component" value="Unassembled WGS sequence"/>
</dbReference>
<comment type="caution">
    <text evidence="5">The sequence shown here is derived from an EMBL/GenBank/DDBJ whole genome shotgun (WGS) entry which is preliminary data.</text>
</comment>
<keyword evidence="6" id="KW-1185">Reference proteome</keyword>
<keyword evidence="3" id="KW-0583">PHB biosynthesis</keyword>
<feature type="region of interest" description="Disordered" evidence="4">
    <location>
        <begin position="301"/>
        <end position="366"/>
    </location>
</feature>
<sequence>MRDDGQDGGTKPGGAGAGQGFDALARQYWNAWGEALRSATPGAPQAGAQPWQDAMDWWGRFAPGGGQAGHDTFDRFNGQARQWFGQMQQLAAQFGGQQASASEVAAAWKRAMDAAGGNPFGDLMRGMRGPGLQGFEQWLDQARPWLDGLRSEATSWLHVPAFGFAREHQQRWQQLALAMADYQQCTQAYDELMRQATRDAYGIFEEKLAEREEPGRQIQSARALFDLWVDAAEEAYAKTALSPAFREVYGKLVDAQMRVRGGVQREVEQASALFGMPTRTELDGAHRKIVELERQMRRLRDRIEGGQGSNDTVAPVRAAAKKPAAGTSKVKNAAAAKPAAGKPAAKAVSPAEASRSANARAAKGKR</sequence>
<dbReference type="RefSeq" id="WP_386706861.1">
    <property type="nucleotide sequence ID" value="NZ_JBHRYF010000001.1"/>
</dbReference>
<feature type="region of interest" description="Disordered" evidence="4">
    <location>
        <begin position="1"/>
        <end position="20"/>
    </location>
</feature>
<comment type="pathway">
    <text evidence="1">Biopolymer metabolism; poly-(R)-3-hydroxybutanoate biosynthesis.</text>
</comment>
<name>A0ABV7USJ2_9GAMM</name>
<dbReference type="EMBL" id="JBHRYF010000001">
    <property type="protein sequence ID" value="MFC3659457.1"/>
    <property type="molecule type" value="Genomic_DNA"/>
</dbReference>